<comment type="similarity">
    <text evidence="3 18">Belongs to the protein kinase superfamily. RIO-type Ser/Thr kinase family.</text>
</comment>
<evidence type="ECO:0000256" key="22">
    <source>
        <dbReference type="SAM" id="MobiDB-lite"/>
    </source>
</evidence>
<evidence type="ECO:0000256" key="13">
    <source>
        <dbReference type="ARBA" id="ARBA00022801"/>
    </source>
</evidence>
<dbReference type="Gene3D" id="1.10.510.10">
    <property type="entry name" value="Transferase(Phosphotransferase) domain 1"/>
    <property type="match status" value="1"/>
</dbReference>
<keyword evidence="8 18" id="KW-0723">Serine/threonine-protein kinase</keyword>
<dbReference type="EMBL" id="BRYA01000204">
    <property type="protein sequence ID" value="GMI44018.1"/>
    <property type="molecule type" value="Genomic_DNA"/>
</dbReference>
<evidence type="ECO:0000259" key="23">
    <source>
        <dbReference type="SMART" id="SM00090"/>
    </source>
</evidence>
<dbReference type="PROSITE" id="PS01245">
    <property type="entry name" value="RIO1"/>
    <property type="match status" value="1"/>
</dbReference>
<feature type="active site" description="4-aspartylphosphate intermediate" evidence="19">
    <location>
        <position position="323"/>
    </location>
</feature>
<feature type="binding site" evidence="20">
    <location>
        <position position="262"/>
    </location>
    <ligand>
        <name>ATP</name>
        <dbReference type="ChEBI" id="CHEBI:30616"/>
    </ligand>
</feature>
<dbReference type="SMART" id="SM00090">
    <property type="entry name" value="RIO"/>
    <property type="match status" value="1"/>
</dbReference>
<evidence type="ECO:0000256" key="10">
    <source>
        <dbReference type="ARBA" id="ARBA00022723"/>
    </source>
</evidence>
<dbReference type="GO" id="GO:0016787">
    <property type="term" value="F:hydrolase activity"/>
    <property type="evidence" value="ECO:0007669"/>
    <property type="project" value="UniProtKB-KW"/>
</dbReference>
<keyword evidence="15" id="KW-0460">Magnesium</keyword>
<evidence type="ECO:0000313" key="25">
    <source>
        <dbReference type="Proteomes" id="UP001165065"/>
    </source>
</evidence>
<name>A0A9W7LBW4_9STRA</name>
<dbReference type="AlphaFoldDB" id="A0A9W7LBW4"/>
<keyword evidence="12 18" id="KW-0418">Kinase</keyword>
<feature type="compositionally biased region" description="Polar residues" evidence="22">
    <location>
        <begin position="42"/>
        <end position="53"/>
    </location>
</feature>
<comment type="catalytic activity">
    <reaction evidence="16 18">
        <text>L-threonyl-[protein] + ATP = O-phospho-L-threonyl-[protein] + ADP + H(+)</text>
        <dbReference type="Rhea" id="RHEA:46608"/>
        <dbReference type="Rhea" id="RHEA-COMP:11060"/>
        <dbReference type="Rhea" id="RHEA-COMP:11605"/>
        <dbReference type="ChEBI" id="CHEBI:15378"/>
        <dbReference type="ChEBI" id="CHEBI:30013"/>
        <dbReference type="ChEBI" id="CHEBI:30616"/>
        <dbReference type="ChEBI" id="CHEBI:61977"/>
        <dbReference type="ChEBI" id="CHEBI:456216"/>
        <dbReference type="EC" id="2.7.11.1"/>
    </reaction>
</comment>
<protein>
    <recommendedName>
        <fullName evidence="5 18">Serine/threonine-protein kinase RIO1</fullName>
        <ecNumber evidence="4 18">2.7.11.1</ecNumber>
    </recommendedName>
</protein>
<dbReference type="InterPro" id="IPR051272">
    <property type="entry name" value="RIO-type_Ser/Thr_kinase"/>
</dbReference>
<evidence type="ECO:0000256" key="7">
    <source>
        <dbReference type="ARBA" id="ARBA00022517"/>
    </source>
</evidence>
<dbReference type="Proteomes" id="UP001165065">
    <property type="component" value="Unassembled WGS sequence"/>
</dbReference>
<comment type="catalytic activity">
    <reaction evidence="17 18">
        <text>L-seryl-[protein] + ATP = O-phospho-L-seryl-[protein] + ADP + H(+)</text>
        <dbReference type="Rhea" id="RHEA:17989"/>
        <dbReference type="Rhea" id="RHEA-COMP:9863"/>
        <dbReference type="Rhea" id="RHEA-COMP:11604"/>
        <dbReference type="ChEBI" id="CHEBI:15378"/>
        <dbReference type="ChEBI" id="CHEBI:29999"/>
        <dbReference type="ChEBI" id="CHEBI:30616"/>
        <dbReference type="ChEBI" id="CHEBI:83421"/>
        <dbReference type="ChEBI" id="CHEBI:456216"/>
        <dbReference type="EC" id="2.7.11.1"/>
    </reaction>
</comment>
<dbReference type="GO" id="GO:0046872">
    <property type="term" value="F:metal ion binding"/>
    <property type="evidence" value="ECO:0007669"/>
    <property type="project" value="UniProtKB-KW"/>
</dbReference>
<dbReference type="GO" id="GO:0004674">
    <property type="term" value="F:protein serine/threonine kinase activity"/>
    <property type="evidence" value="ECO:0007669"/>
    <property type="project" value="UniProtKB-KW"/>
</dbReference>
<dbReference type="FunFam" id="3.30.200.20:FF:000148">
    <property type="entry name" value="Serine/threonine-protein kinase RIO1"/>
    <property type="match status" value="1"/>
</dbReference>
<evidence type="ECO:0000256" key="9">
    <source>
        <dbReference type="ARBA" id="ARBA00022679"/>
    </source>
</evidence>
<keyword evidence="9 18" id="KW-0808">Transferase</keyword>
<evidence type="ECO:0000256" key="12">
    <source>
        <dbReference type="ARBA" id="ARBA00022777"/>
    </source>
</evidence>
<evidence type="ECO:0000256" key="1">
    <source>
        <dbReference type="ARBA" id="ARBA00001946"/>
    </source>
</evidence>
<feature type="binding site" evidence="21">
    <location>
        <position position="323"/>
    </location>
    <ligand>
        <name>Mg(2+)</name>
        <dbReference type="ChEBI" id="CHEBI:18420"/>
    </ligand>
</feature>
<comment type="cofactor">
    <cofactor evidence="1 21">
        <name>Mg(2+)</name>
        <dbReference type="ChEBI" id="CHEBI:18420"/>
    </cofactor>
</comment>
<dbReference type="GO" id="GO:0005737">
    <property type="term" value="C:cytoplasm"/>
    <property type="evidence" value="ECO:0007669"/>
    <property type="project" value="UniProtKB-SubCell"/>
</dbReference>
<keyword evidence="13" id="KW-0378">Hydrolase</keyword>
<evidence type="ECO:0000256" key="6">
    <source>
        <dbReference type="ARBA" id="ARBA00022490"/>
    </source>
</evidence>
<evidence type="ECO:0000256" key="17">
    <source>
        <dbReference type="ARBA" id="ARBA00048679"/>
    </source>
</evidence>
<evidence type="ECO:0000256" key="19">
    <source>
        <dbReference type="PIRSR" id="PIRSR038147-1"/>
    </source>
</evidence>
<evidence type="ECO:0000256" key="16">
    <source>
        <dbReference type="ARBA" id="ARBA00047899"/>
    </source>
</evidence>
<evidence type="ECO:0000256" key="20">
    <source>
        <dbReference type="PIRSR" id="PIRSR038147-2"/>
    </source>
</evidence>
<dbReference type="SUPFAM" id="SSF56112">
    <property type="entry name" value="Protein kinase-like (PK-like)"/>
    <property type="match status" value="1"/>
</dbReference>
<keyword evidence="10" id="KW-0479">Metal-binding</keyword>
<dbReference type="InterPro" id="IPR018935">
    <property type="entry name" value="RIO_kinase_CS"/>
</dbReference>
<dbReference type="Pfam" id="PF01163">
    <property type="entry name" value="RIO1"/>
    <property type="match status" value="1"/>
</dbReference>
<dbReference type="Gene3D" id="3.30.200.20">
    <property type="entry name" value="Phosphorylase Kinase, domain 1"/>
    <property type="match status" value="1"/>
</dbReference>
<evidence type="ECO:0000256" key="21">
    <source>
        <dbReference type="PIRSR" id="PIRSR038147-3"/>
    </source>
</evidence>
<feature type="active site" description="Proton acceptor" evidence="19">
    <location>
        <position position="306"/>
    </location>
</feature>
<evidence type="ECO:0000256" key="4">
    <source>
        <dbReference type="ARBA" id="ARBA00012513"/>
    </source>
</evidence>
<gene>
    <name evidence="24" type="ORF">TrCOL_g2841</name>
</gene>
<evidence type="ECO:0000256" key="18">
    <source>
        <dbReference type="PIRNR" id="PIRNR038147"/>
    </source>
</evidence>
<reference evidence="25" key="1">
    <citation type="journal article" date="2023" name="Commun. Biol.">
        <title>Genome analysis of Parmales, the sister group of diatoms, reveals the evolutionary specialization of diatoms from phago-mixotrophs to photoautotrophs.</title>
        <authorList>
            <person name="Ban H."/>
            <person name="Sato S."/>
            <person name="Yoshikawa S."/>
            <person name="Yamada K."/>
            <person name="Nakamura Y."/>
            <person name="Ichinomiya M."/>
            <person name="Sato N."/>
            <person name="Blanc-Mathieu R."/>
            <person name="Endo H."/>
            <person name="Kuwata A."/>
            <person name="Ogata H."/>
        </authorList>
    </citation>
    <scope>NUCLEOTIDE SEQUENCE [LARGE SCALE GENOMIC DNA]</scope>
</reference>
<evidence type="ECO:0000256" key="8">
    <source>
        <dbReference type="ARBA" id="ARBA00022527"/>
    </source>
</evidence>
<keyword evidence="6" id="KW-0963">Cytoplasm</keyword>
<accession>A0A9W7LBW4</accession>
<feature type="compositionally biased region" description="Basic residues" evidence="22">
    <location>
        <begin position="560"/>
        <end position="581"/>
    </location>
</feature>
<evidence type="ECO:0000256" key="3">
    <source>
        <dbReference type="ARBA" id="ARBA00009196"/>
    </source>
</evidence>
<keyword evidence="11 18" id="KW-0547">Nucleotide-binding</keyword>
<proteinExistence type="inferred from homology"/>
<evidence type="ECO:0000256" key="11">
    <source>
        <dbReference type="ARBA" id="ARBA00022741"/>
    </source>
</evidence>
<evidence type="ECO:0000256" key="15">
    <source>
        <dbReference type="ARBA" id="ARBA00022842"/>
    </source>
</evidence>
<feature type="compositionally biased region" description="Low complexity" evidence="22">
    <location>
        <begin position="504"/>
        <end position="514"/>
    </location>
</feature>
<evidence type="ECO:0000256" key="5">
    <source>
        <dbReference type="ARBA" id="ARBA00016038"/>
    </source>
</evidence>
<dbReference type="PIRSF" id="PIRSF038147">
    <property type="entry name" value="Ser/Thr_PK_RIO1"/>
    <property type="match status" value="1"/>
</dbReference>
<comment type="caution">
    <text evidence="24">The sequence shown here is derived from an EMBL/GenBank/DDBJ whole genome shotgun (WGS) entry which is preliminary data.</text>
</comment>
<evidence type="ECO:0000256" key="2">
    <source>
        <dbReference type="ARBA" id="ARBA00004496"/>
    </source>
</evidence>
<sequence length="581" mass="65970">MSQFADADDDDDMFVKMMQAKLMSAKPQPSGGAPVAAPVSPLNVSSTVKPSENQINVDVTDAYYEDEYENDEDVEFDYMEDELRGERSSNFASSSSSINVPTKSFNVSHKTSNSVQKMQSMETTKLSKHTGRDDRATSEGVLDPRTRLMLFKLLSNGTLTKIDGCLSTGKEANVYYAEGKAGAAEPLAIKIYKTSILVFKDRERYVSGEHRYRKGYAKSNPRKMVTMWAEKEFRNYNRIHSANIPTPKPVLLKNHVLVMEFLGKDMWASPRLKDANLSEKRQRQAYIEMVLILRHMYQRANLVHGDFSEFNTLWHNNMVYVIDVSQSVESDHPSALDFLRKDIQNTNDFFKKSLDVMSTRQLFEFVTSTIIGDTEEDENKALDKIMRDCEAEYEMNRNASVEERLKLKQEKESAEVVFMSQFLPRSLSQVNEAELQRMADGEREDDYVKAVAMLTGNKDVIDKLGGEGGVALQMGQVKSVKFQQGETSVGEGDVENGEEEGRNDGNSSDASSCSDDYDSDEPRFVKVPMTPEQLEARKLAKREERRKNKEEVKASQALKRTTKMKKKDKKRQISKSKGKKR</sequence>
<feature type="compositionally biased region" description="Basic and acidic residues" evidence="22">
    <location>
        <begin position="534"/>
        <end position="553"/>
    </location>
</feature>
<feature type="domain" description="RIO kinase" evidence="23">
    <location>
        <begin position="131"/>
        <end position="368"/>
    </location>
</feature>
<organism evidence="24 25">
    <name type="scientific">Triparma columacea</name>
    <dbReference type="NCBI Taxonomy" id="722753"/>
    <lineage>
        <taxon>Eukaryota</taxon>
        <taxon>Sar</taxon>
        <taxon>Stramenopiles</taxon>
        <taxon>Ochrophyta</taxon>
        <taxon>Bolidophyceae</taxon>
        <taxon>Parmales</taxon>
        <taxon>Triparmaceae</taxon>
        <taxon>Triparma</taxon>
    </lineage>
</organism>
<feature type="binding site" evidence="20">
    <location>
        <position position="190"/>
    </location>
    <ligand>
        <name>ATP</name>
        <dbReference type="ChEBI" id="CHEBI:30616"/>
    </ligand>
</feature>
<dbReference type="GO" id="GO:0005524">
    <property type="term" value="F:ATP binding"/>
    <property type="evidence" value="ECO:0007669"/>
    <property type="project" value="UniProtKB-KW"/>
</dbReference>
<dbReference type="OrthoDB" id="205248at2759"/>
<dbReference type="InterPro" id="IPR018934">
    <property type="entry name" value="RIO_dom"/>
</dbReference>
<dbReference type="CDD" id="cd05147">
    <property type="entry name" value="RIO1_euk"/>
    <property type="match status" value="1"/>
</dbReference>
<keyword evidence="14 18" id="KW-0067">ATP-binding</keyword>
<evidence type="ECO:0000256" key="14">
    <source>
        <dbReference type="ARBA" id="ARBA00022840"/>
    </source>
</evidence>
<feature type="region of interest" description="Disordered" evidence="22">
    <location>
        <begin position="482"/>
        <end position="581"/>
    </location>
</feature>
<evidence type="ECO:0000313" key="24">
    <source>
        <dbReference type="EMBL" id="GMI44018.1"/>
    </source>
</evidence>
<dbReference type="EC" id="2.7.11.1" evidence="4 18"/>
<dbReference type="InterPro" id="IPR011009">
    <property type="entry name" value="Kinase-like_dom_sf"/>
</dbReference>
<dbReference type="InterPro" id="IPR000687">
    <property type="entry name" value="RIO_kinase"/>
</dbReference>
<keyword evidence="25" id="KW-1185">Reference proteome</keyword>
<dbReference type="PANTHER" id="PTHR45723">
    <property type="entry name" value="SERINE/THREONINE-PROTEIN KINASE RIO1"/>
    <property type="match status" value="1"/>
</dbReference>
<dbReference type="GO" id="GO:0042254">
    <property type="term" value="P:ribosome biogenesis"/>
    <property type="evidence" value="ECO:0007669"/>
    <property type="project" value="UniProtKB-KW"/>
</dbReference>
<feature type="region of interest" description="Disordered" evidence="22">
    <location>
        <begin position="25"/>
        <end position="53"/>
    </location>
</feature>
<keyword evidence="7" id="KW-0690">Ribosome biogenesis</keyword>
<dbReference type="InterPro" id="IPR017407">
    <property type="entry name" value="Ser/Thr_kinase_Rio1"/>
</dbReference>
<comment type="subcellular location">
    <subcellularLocation>
        <location evidence="2">Cytoplasm</location>
    </subcellularLocation>
</comment>
<feature type="binding site" evidence="21">
    <location>
        <position position="311"/>
    </location>
    <ligand>
        <name>Mg(2+)</name>
        <dbReference type="ChEBI" id="CHEBI:18420"/>
    </ligand>
</feature>